<protein>
    <recommendedName>
        <fullName evidence="3">Sushi domain-containing protein</fullName>
    </recommendedName>
</protein>
<dbReference type="Proteomes" id="UP000472263">
    <property type="component" value="Chromosome 15"/>
</dbReference>
<sequence>YMDLFACLQSCSLQLRTRVPCHGEPKTCPMPEVPSNGGLACVTLSNTRYCKPMCNHGYDFGFPRMTRLYEDCSDGTWSTMYIGGNKLAVCNKTPFAFVGGSTAYFPEAQDCSTTLANSQLKTKILDDFIAELRKHGKDGEAQHTCLVCG</sequence>
<accession>A0A667Y8E8</accession>
<evidence type="ECO:0000313" key="1">
    <source>
        <dbReference type="Ensembl" id="ENSMMDP00005017601.1"/>
    </source>
</evidence>
<dbReference type="FunCoup" id="A0A667Y8E8">
    <property type="interactions" value="9"/>
</dbReference>
<keyword evidence="2" id="KW-1185">Reference proteome</keyword>
<reference evidence="1" key="2">
    <citation type="submission" date="2025-08" db="UniProtKB">
        <authorList>
            <consortium name="Ensembl"/>
        </authorList>
    </citation>
    <scope>IDENTIFICATION</scope>
</reference>
<organism evidence="1 2">
    <name type="scientific">Myripristis murdjan</name>
    <name type="common">pinecone soldierfish</name>
    <dbReference type="NCBI Taxonomy" id="586833"/>
    <lineage>
        <taxon>Eukaryota</taxon>
        <taxon>Metazoa</taxon>
        <taxon>Chordata</taxon>
        <taxon>Craniata</taxon>
        <taxon>Vertebrata</taxon>
        <taxon>Euteleostomi</taxon>
        <taxon>Actinopterygii</taxon>
        <taxon>Neopterygii</taxon>
        <taxon>Teleostei</taxon>
        <taxon>Neoteleostei</taxon>
        <taxon>Acanthomorphata</taxon>
        <taxon>Holocentriformes</taxon>
        <taxon>Holocentridae</taxon>
        <taxon>Myripristis</taxon>
    </lineage>
</organism>
<evidence type="ECO:0000313" key="2">
    <source>
        <dbReference type="Proteomes" id="UP000472263"/>
    </source>
</evidence>
<name>A0A667Y8E8_9TELE</name>
<dbReference type="AlphaFoldDB" id="A0A667Y8E8"/>
<proteinExistence type="predicted"/>
<dbReference type="Ensembl" id="ENSMMDT00005018038.1">
    <property type="protein sequence ID" value="ENSMMDP00005017601.1"/>
    <property type="gene ID" value="ENSMMDG00005008833.1"/>
</dbReference>
<dbReference type="InParanoid" id="A0A667Y8E8"/>
<evidence type="ECO:0008006" key="3">
    <source>
        <dbReference type="Google" id="ProtNLM"/>
    </source>
</evidence>
<dbReference type="GeneTree" id="ENSGT00940000171075"/>
<reference evidence="1" key="3">
    <citation type="submission" date="2025-09" db="UniProtKB">
        <authorList>
            <consortium name="Ensembl"/>
        </authorList>
    </citation>
    <scope>IDENTIFICATION</scope>
</reference>
<reference evidence="1" key="1">
    <citation type="submission" date="2019-06" db="EMBL/GenBank/DDBJ databases">
        <authorList>
            <consortium name="Wellcome Sanger Institute Data Sharing"/>
        </authorList>
    </citation>
    <scope>NUCLEOTIDE SEQUENCE [LARGE SCALE GENOMIC DNA]</scope>
</reference>